<protein>
    <submittedName>
        <fullName evidence="4">Leader peptidase (Prepilin peptidase) / N-methyltransferase</fullName>
    </submittedName>
</protein>
<dbReference type="GO" id="GO:0005886">
    <property type="term" value="C:plasma membrane"/>
    <property type="evidence" value="ECO:0007669"/>
    <property type="project" value="TreeGrafter"/>
</dbReference>
<keyword evidence="5" id="KW-1185">Reference proteome</keyword>
<keyword evidence="2" id="KW-1133">Transmembrane helix</keyword>
<sequence>MNSLALTGWAAAGACVGVAVGMGSRALMRTGTLSVGEQSVSAGVTAVLFGALGWRFGWGLDLVAYSLFAAVGVVLAFIDVIEQRLPGALILAGVLTVGASFSTRSVLAAAYADLLRAVTAMLVLSACYLVLALALGGLGAGDVKLAGLLGLVLGWQSWGAILVGTVLGWLLAGIARTLLRVARRVSRDAPMPLGPCLLLGAAVTILCDLAP</sequence>
<evidence type="ECO:0000313" key="4">
    <source>
        <dbReference type="EMBL" id="SFK89020.1"/>
    </source>
</evidence>
<feature type="transmembrane region" description="Helical" evidence="2">
    <location>
        <begin position="117"/>
        <end position="138"/>
    </location>
</feature>
<evidence type="ECO:0000259" key="3">
    <source>
        <dbReference type="Pfam" id="PF01478"/>
    </source>
</evidence>
<evidence type="ECO:0000256" key="1">
    <source>
        <dbReference type="ARBA" id="ARBA00005801"/>
    </source>
</evidence>
<dbReference type="Proteomes" id="UP000199025">
    <property type="component" value="Unassembled WGS sequence"/>
</dbReference>
<dbReference type="RefSeq" id="WP_245783438.1">
    <property type="nucleotide sequence ID" value="NZ_FORP01000042.1"/>
</dbReference>
<keyword evidence="4" id="KW-0489">Methyltransferase</keyword>
<evidence type="ECO:0000313" key="5">
    <source>
        <dbReference type="Proteomes" id="UP000199025"/>
    </source>
</evidence>
<gene>
    <name evidence="4" type="ORF">SAMN05421835_1422</name>
</gene>
<dbReference type="PANTHER" id="PTHR30487">
    <property type="entry name" value="TYPE 4 PREPILIN-LIKE PROTEINS LEADER PEPTIDE-PROCESSING ENZYME"/>
    <property type="match status" value="1"/>
</dbReference>
<evidence type="ECO:0000256" key="2">
    <source>
        <dbReference type="SAM" id="Phobius"/>
    </source>
</evidence>
<dbReference type="PANTHER" id="PTHR30487:SF0">
    <property type="entry name" value="PREPILIN LEADER PEPTIDASE_N-METHYLTRANSFERASE-RELATED"/>
    <property type="match status" value="1"/>
</dbReference>
<dbReference type="Pfam" id="PF01478">
    <property type="entry name" value="Peptidase_A24"/>
    <property type="match status" value="1"/>
</dbReference>
<dbReference type="GO" id="GO:0008168">
    <property type="term" value="F:methyltransferase activity"/>
    <property type="evidence" value="ECO:0007669"/>
    <property type="project" value="UniProtKB-KW"/>
</dbReference>
<keyword evidence="2" id="KW-0472">Membrane</keyword>
<name>A0A1I4D866_9PSEU</name>
<keyword evidence="4" id="KW-0808">Transferase</keyword>
<comment type="similarity">
    <text evidence="1">Belongs to the peptidase A24 family.</text>
</comment>
<feature type="transmembrane region" description="Helical" evidence="2">
    <location>
        <begin position="6"/>
        <end position="27"/>
    </location>
</feature>
<reference evidence="4 5" key="1">
    <citation type="submission" date="2016-10" db="EMBL/GenBank/DDBJ databases">
        <authorList>
            <person name="de Groot N.N."/>
        </authorList>
    </citation>
    <scope>NUCLEOTIDE SEQUENCE [LARGE SCALE GENOMIC DNA]</scope>
    <source>
        <strain evidence="4 5">DSM 44468</strain>
    </source>
</reference>
<dbReference type="GO" id="GO:0006465">
    <property type="term" value="P:signal peptide processing"/>
    <property type="evidence" value="ECO:0007669"/>
    <property type="project" value="TreeGrafter"/>
</dbReference>
<organism evidence="4 5">
    <name type="scientific">Amycolatopsis sacchari</name>
    <dbReference type="NCBI Taxonomy" id="115433"/>
    <lineage>
        <taxon>Bacteria</taxon>
        <taxon>Bacillati</taxon>
        <taxon>Actinomycetota</taxon>
        <taxon>Actinomycetes</taxon>
        <taxon>Pseudonocardiales</taxon>
        <taxon>Pseudonocardiaceae</taxon>
        <taxon>Amycolatopsis</taxon>
    </lineage>
</organism>
<dbReference type="GO" id="GO:0032259">
    <property type="term" value="P:methylation"/>
    <property type="evidence" value="ECO:0007669"/>
    <property type="project" value="UniProtKB-KW"/>
</dbReference>
<dbReference type="EMBL" id="FORP01000042">
    <property type="protein sequence ID" value="SFK89020.1"/>
    <property type="molecule type" value="Genomic_DNA"/>
</dbReference>
<dbReference type="InterPro" id="IPR000045">
    <property type="entry name" value="Prepilin_IV_endopep_pep"/>
</dbReference>
<dbReference type="Gene3D" id="1.20.120.1220">
    <property type="match status" value="1"/>
</dbReference>
<keyword evidence="2" id="KW-0812">Transmembrane</keyword>
<accession>A0A1I4D866</accession>
<dbReference type="GO" id="GO:0004190">
    <property type="term" value="F:aspartic-type endopeptidase activity"/>
    <property type="evidence" value="ECO:0007669"/>
    <property type="project" value="InterPro"/>
</dbReference>
<dbReference type="STRING" id="115433.SAMN05421835_1422"/>
<dbReference type="AlphaFoldDB" id="A0A1I4D866"/>
<feature type="transmembrane region" description="Helical" evidence="2">
    <location>
        <begin position="88"/>
        <end position="111"/>
    </location>
</feature>
<dbReference type="InterPro" id="IPR050882">
    <property type="entry name" value="Prepilin_peptidase/N-MTase"/>
</dbReference>
<feature type="transmembrane region" description="Helical" evidence="2">
    <location>
        <begin position="145"/>
        <end position="172"/>
    </location>
</feature>
<feature type="transmembrane region" description="Helical" evidence="2">
    <location>
        <begin position="62"/>
        <end position="81"/>
    </location>
</feature>
<proteinExistence type="inferred from homology"/>
<feature type="domain" description="Prepilin type IV endopeptidase peptidase" evidence="3">
    <location>
        <begin position="67"/>
        <end position="171"/>
    </location>
</feature>